<accession>B8FWC6</accession>
<dbReference type="AlphaFoldDB" id="B8FWC6"/>
<dbReference type="RefSeq" id="WP_015944180.1">
    <property type="nucleotide sequence ID" value="NC_011830.1"/>
</dbReference>
<protein>
    <submittedName>
        <fullName evidence="1">Uncharacterized protein</fullName>
    </submittedName>
</protein>
<proteinExistence type="predicted"/>
<organism evidence="1 2">
    <name type="scientific">Desulfitobacterium hafniense (strain DSM 10664 / DCB-2)</name>
    <dbReference type="NCBI Taxonomy" id="272564"/>
    <lineage>
        <taxon>Bacteria</taxon>
        <taxon>Bacillati</taxon>
        <taxon>Bacillota</taxon>
        <taxon>Clostridia</taxon>
        <taxon>Eubacteriales</taxon>
        <taxon>Desulfitobacteriaceae</taxon>
        <taxon>Desulfitobacterium</taxon>
    </lineage>
</organism>
<dbReference type="EMBL" id="CP001336">
    <property type="protein sequence ID" value="ACL20738.1"/>
    <property type="molecule type" value="Genomic_DNA"/>
</dbReference>
<dbReference type="Proteomes" id="UP000007726">
    <property type="component" value="Chromosome"/>
</dbReference>
<gene>
    <name evidence="1" type="ordered locus">Dhaf_2712</name>
</gene>
<dbReference type="HOGENOM" id="CLU_2878504_0_0_9"/>
<evidence type="ECO:0000313" key="2">
    <source>
        <dbReference type="Proteomes" id="UP000007726"/>
    </source>
</evidence>
<sequence>MHFKAETVEQFKVLRFIEEIFDITCISVKLKDRYSVEVIDMVGGSICFVYKDGEIIELYPCGN</sequence>
<reference evidence="1 2" key="1">
    <citation type="journal article" date="2012" name="BMC Microbiol.">
        <title>Genome sequence of Desulfitobacterium hafniense DCB-2, a Gram-positive anaerobe capable of dehalogenation and metal reduction.</title>
        <authorList>
            <person name="Kim S.H."/>
            <person name="Harzman C."/>
            <person name="Davis J.K."/>
            <person name="Hutcheson R."/>
            <person name="Broderick J.B."/>
            <person name="Marsh T.L."/>
            <person name="Tiedje J.M."/>
        </authorList>
    </citation>
    <scope>NUCLEOTIDE SEQUENCE [LARGE SCALE GENOMIC DNA]</scope>
    <source>
        <strain evidence="2">DSM 10664 / DCB-2</strain>
    </source>
</reference>
<dbReference type="KEGG" id="dhd:Dhaf_2712"/>
<evidence type="ECO:0000313" key="1">
    <source>
        <dbReference type="EMBL" id="ACL20738.1"/>
    </source>
</evidence>
<name>B8FWC6_DESHD</name>